<dbReference type="EMBL" id="MN740990">
    <property type="protein sequence ID" value="QHU21543.1"/>
    <property type="molecule type" value="Genomic_DNA"/>
</dbReference>
<organism evidence="2">
    <name type="scientific">viral metagenome</name>
    <dbReference type="NCBI Taxonomy" id="1070528"/>
    <lineage>
        <taxon>unclassified sequences</taxon>
        <taxon>metagenomes</taxon>
        <taxon>organismal metagenomes</taxon>
    </lineage>
</organism>
<evidence type="ECO:0000256" key="1">
    <source>
        <dbReference type="SAM" id="MobiDB-lite"/>
    </source>
</evidence>
<sequence length="928" mass="105886">MNLNQTKLTKSEWNSIEVPVSENEKAVLELIKRGYHNVNIKYNDVLSLMSFLKIEYSSEMEDHLYNLYFAKKIGSLKKKYECEYLSVSVSSSPAIKKADLIRLQKNDPSKMNPNNAFEYLLIDEVESVIKYFKKGKKSKWMLHYFTMFKLIRNSISQLNRHIISIVNKVISGIEDDVDICEVIENAVDYIEKNMTILKYEDMMLYKHQKDIFTVMKTPGPKLCLYIAPTGTGKTLSPIGLSESNKIIFVCAARHVGLALAKAAISVNKKIAFAFGCASADDIRLHYFAAKDYTINRRTGGIGKVDNSVGDKVEIMICDLKSYLPAMYYMLAFNQKENIIVYWDEPTITLDYESHELHQVIQNNWSSNLIPNMILSSATLPKLHELCETISDFREKFPGSQIHNIVSNDCKKSIPLINKNGYVVLPHYLSEEFEEILKIVKHCEENLTILRYFDLKEVVSLIMYVEKNNFMPPSMKIARRFSGLEDVTMERIKIHYLDVLQKINGGTWGAVYVNMKSQKKKRILPNEQIDSSGNFIRKTSSIGPGISLNKSISGGGGGALMRMNSEQILPSTESENITNTKDEGNCAIYVTTKDAYTLTDGPTIFLANNVDKIAKFCIQQANIPALVMDDIMQKIDFNNALNIKIGKLENELEDTIEKNSKGAGGEGKDKKKHNEKTDKKKDKENGKSDVGVDKIKTEIDALQSMIKNAELNETFIPNKQLHIRKWASDMDSTRSFTSDIDEGIVLDIMAIKDVDSTWKILLLMGVGVFSTHTSIAYTEIMKKLADQQKLYLILASSDYIYGTNYQFCHGYLSKDLMLTQEKIIQAFGRIGRNNIQQDYSIRLRDDEHINKLFYPELDKPEVRNMNNLFKTEKKAPDEPKMLKETVISFDLSTESVLELEEKERCDSDKGFSECENYKEDIRANAFNRR</sequence>
<name>A0A6C0KWC4_9ZZZZ</name>
<proteinExistence type="predicted"/>
<accession>A0A6C0KWC4</accession>
<feature type="compositionally biased region" description="Basic and acidic residues" evidence="1">
    <location>
        <begin position="674"/>
        <end position="688"/>
    </location>
</feature>
<protein>
    <submittedName>
        <fullName evidence="2">Uncharacterized protein</fullName>
    </submittedName>
</protein>
<dbReference type="AlphaFoldDB" id="A0A6C0KWC4"/>
<reference evidence="2" key="1">
    <citation type="journal article" date="2020" name="Nature">
        <title>Giant virus diversity and host interactions through global metagenomics.</title>
        <authorList>
            <person name="Schulz F."/>
            <person name="Roux S."/>
            <person name="Paez-Espino D."/>
            <person name="Jungbluth S."/>
            <person name="Walsh D.A."/>
            <person name="Denef V.J."/>
            <person name="McMahon K.D."/>
            <person name="Konstantinidis K.T."/>
            <person name="Eloe-Fadrosh E.A."/>
            <person name="Kyrpides N.C."/>
            <person name="Woyke T."/>
        </authorList>
    </citation>
    <scope>NUCLEOTIDE SEQUENCE</scope>
    <source>
        <strain evidence="2">GVMAG-S-3300013094-109</strain>
    </source>
</reference>
<evidence type="ECO:0000313" key="2">
    <source>
        <dbReference type="EMBL" id="QHU21543.1"/>
    </source>
</evidence>
<feature type="region of interest" description="Disordered" evidence="1">
    <location>
        <begin position="655"/>
        <end position="688"/>
    </location>
</feature>